<dbReference type="GO" id="GO:0030313">
    <property type="term" value="C:cell envelope"/>
    <property type="evidence" value="ECO:0007669"/>
    <property type="project" value="UniProtKB-SubCell"/>
</dbReference>
<dbReference type="CDD" id="cd13913">
    <property type="entry name" value="ba3_CcO_II_C"/>
    <property type="match status" value="1"/>
</dbReference>
<dbReference type="Pfam" id="PF00116">
    <property type="entry name" value="COX2"/>
    <property type="match status" value="1"/>
</dbReference>
<protein>
    <recommendedName>
        <fullName evidence="5">Cytochrome aa3 subunit 2</fullName>
    </recommendedName>
</protein>
<evidence type="ECO:0000256" key="4">
    <source>
        <dbReference type="ARBA" id="ARBA00024688"/>
    </source>
</evidence>
<feature type="domain" description="Cytochrome oxidase subunit II copper A binding" evidence="8">
    <location>
        <begin position="62"/>
        <end position="157"/>
    </location>
</feature>
<dbReference type="InterPro" id="IPR002429">
    <property type="entry name" value="CcO_II-like_C"/>
</dbReference>
<keyword evidence="7" id="KW-0812">Transmembrane</keyword>
<dbReference type="GO" id="GO:0016020">
    <property type="term" value="C:membrane"/>
    <property type="evidence" value="ECO:0007669"/>
    <property type="project" value="InterPro"/>
</dbReference>
<comment type="catalytic activity">
    <reaction evidence="6">
        <text>4 Fe(II)-[cytochrome c] + O2 + 8 H(+)(in) = 4 Fe(III)-[cytochrome c] + 2 H2O + 4 H(+)(out)</text>
        <dbReference type="Rhea" id="RHEA:11436"/>
        <dbReference type="Rhea" id="RHEA-COMP:10350"/>
        <dbReference type="Rhea" id="RHEA-COMP:14399"/>
        <dbReference type="ChEBI" id="CHEBI:15377"/>
        <dbReference type="ChEBI" id="CHEBI:15378"/>
        <dbReference type="ChEBI" id="CHEBI:15379"/>
        <dbReference type="ChEBI" id="CHEBI:29033"/>
        <dbReference type="ChEBI" id="CHEBI:29034"/>
        <dbReference type="EC" id="7.1.1.9"/>
    </reaction>
</comment>
<dbReference type="KEGG" id="aqt:FN924_05105"/>
<dbReference type="PANTHER" id="PTHR42838:SF2">
    <property type="entry name" value="NITROUS-OXIDE REDUCTASE"/>
    <property type="match status" value="1"/>
</dbReference>
<feature type="transmembrane region" description="Helical" evidence="7">
    <location>
        <begin position="9"/>
        <end position="32"/>
    </location>
</feature>
<reference evidence="9 10" key="1">
    <citation type="submission" date="2019-07" db="EMBL/GenBank/DDBJ databases">
        <authorList>
            <person name="Li J."/>
        </authorList>
    </citation>
    <scope>NUCLEOTIDE SEQUENCE [LARGE SCALE GENOMIC DNA]</scope>
    <source>
        <strain evidence="9 10">TKL69</strain>
    </source>
</reference>
<keyword evidence="2" id="KW-0479">Metal-binding</keyword>
<evidence type="ECO:0000256" key="6">
    <source>
        <dbReference type="ARBA" id="ARBA00047816"/>
    </source>
</evidence>
<dbReference type="InterPro" id="IPR034214">
    <property type="entry name" value="Ba3_CcO_II_C"/>
</dbReference>
<dbReference type="EMBL" id="CP041666">
    <property type="protein sequence ID" value="QDP39608.1"/>
    <property type="molecule type" value="Genomic_DNA"/>
</dbReference>
<dbReference type="AlphaFoldDB" id="A0A516KDY7"/>
<organism evidence="9 10">
    <name type="scientific">Radiobacillus deserti</name>
    <dbReference type="NCBI Taxonomy" id="2594883"/>
    <lineage>
        <taxon>Bacteria</taxon>
        <taxon>Bacillati</taxon>
        <taxon>Bacillota</taxon>
        <taxon>Bacilli</taxon>
        <taxon>Bacillales</taxon>
        <taxon>Bacillaceae</taxon>
        <taxon>Radiobacillus</taxon>
    </lineage>
</organism>
<keyword evidence="7" id="KW-0472">Membrane</keyword>
<dbReference type="GO" id="GO:0005507">
    <property type="term" value="F:copper ion binding"/>
    <property type="evidence" value="ECO:0007669"/>
    <property type="project" value="InterPro"/>
</dbReference>
<dbReference type="InterPro" id="IPR001505">
    <property type="entry name" value="Copper_CuA"/>
</dbReference>
<accession>A0A516KDY7</accession>
<dbReference type="Proteomes" id="UP000315215">
    <property type="component" value="Chromosome"/>
</dbReference>
<keyword evidence="7" id="KW-1133">Transmembrane helix</keyword>
<dbReference type="InterPro" id="IPR051403">
    <property type="entry name" value="NosZ/Cyto_c_oxidase_sub2"/>
</dbReference>
<name>A0A516KDY7_9BACI</name>
<dbReference type="InterPro" id="IPR008972">
    <property type="entry name" value="Cupredoxin"/>
</dbReference>
<gene>
    <name evidence="9" type="ORF">FN924_05105</name>
</gene>
<dbReference type="PANTHER" id="PTHR42838">
    <property type="entry name" value="CYTOCHROME C OXIDASE SUBUNIT II"/>
    <property type="match status" value="1"/>
</dbReference>
<dbReference type="OrthoDB" id="9773456at2"/>
<evidence type="ECO:0000256" key="7">
    <source>
        <dbReference type="SAM" id="Phobius"/>
    </source>
</evidence>
<evidence type="ECO:0000256" key="3">
    <source>
        <dbReference type="ARBA" id="ARBA00023008"/>
    </source>
</evidence>
<proteinExistence type="predicted"/>
<comment type="subcellular location">
    <subcellularLocation>
        <location evidence="1">Cell envelope</location>
    </subcellularLocation>
</comment>
<evidence type="ECO:0000256" key="1">
    <source>
        <dbReference type="ARBA" id="ARBA00004196"/>
    </source>
</evidence>
<dbReference type="PROSITE" id="PS00078">
    <property type="entry name" value="COX2"/>
    <property type="match status" value="1"/>
</dbReference>
<dbReference type="RefSeq" id="WP_143892369.1">
    <property type="nucleotide sequence ID" value="NZ_CP041666.1"/>
</dbReference>
<dbReference type="PRINTS" id="PR01166">
    <property type="entry name" value="CYCOXIDASEII"/>
</dbReference>
<evidence type="ECO:0000256" key="2">
    <source>
        <dbReference type="ARBA" id="ARBA00022723"/>
    </source>
</evidence>
<dbReference type="PROSITE" id="PS50857">
    <property type="entry name" value="COX2_CUA"/>
    <property type="match status" value="1"/>
</dbReference>
<sequence length="157" mass="17306">MGFHKYEKIWLLFGIISLILFLSIVGVSAFGFNHHPSGGMETIDPTKVENTAPFDEPGVKKLEDGTYEVVVIAEAFSFNPGDIKVPAGEKVVFKVTSKDVTHSFSIVDTTVNMMVVPGRVNTKTFKFDKPGKYLILCNEYCGGGHHYMSTEIEVVPS</sequence>
<evidence type="ECO:0000313" key="9">
    <source>
        <dbReference type="EMBL" id="QDP39608.1"/>
    </source>
</evidence>
<dbReference type="GO" id="GO:0004129">
    <property type="term" value="F:cytochrome-c oxidase activity"/>
    <property type="evidence" value="ECO:0007669"/>
    <property type="project" value="UniProtKB-EC"/>
</dbReference>
<keyword evidence="10" id="KW-1185">Reference proteome</keyword>
<evidence type="ECO:0000313" key="10">
    <source>
        <dbReference type="Proteomes" id="UP000315215"/>
    </source>
</evidence>
<dbReference type="Gene3D" id="2.60.40.420">
    <property type="entry name" value="Cupredoxins - blue copper proteins"/>
    <property type="match status" value="1"/>
</dbReference>
<comment type="function">
    <text evidence="4">Subunits I and II form the functional core of the enzyme complex. Electrons originating in cytochrome c are transferred via heme a and Cu(A) to the binuclear center formed by heme a3 and Cu(B).</text>
</comment>
<keyword evidence="3" id="KW-0186">Copper</keyword>
<dbReference type="SUPFAM" id="SSF49503">
    <property type="entry name" value="Cupredoxins"/>
    <property type="match status" value="1"/>
</dbReference>
<evidence type="ECO:0000256" key="5">
    <source>
        <dbReference type="ARBA" id="ARBA00031399"/>
    </source>
</evidence>
<evidence type="ECO:0000259" key="8">
    <source>
        <dbReference type="PROSITE" id="PS50857"/>
    </source>
</evidence>